<dbReference type="SMART" id="SM00530">
    <property type="entry name" value="HTH_XRE"/>
    <property type="match status" value="1"/>
</dbReference>
<evidence type="ECO:0000259" key="2">
    <source>
        <dbReference type="PROSITE" id="PS50943"/>
    </source>
</evidence>
<accession>A0A0J6WUJ1</accession>
<evidence type="ECO:0000313" key="4">
    <source>
        <dbReference type="Proteomes" id="UP000036503"/>
    </source>
</evidence>
<dbReference type="FunCoup" id="A0A0J6WUJ1">
    <property type="interactions" value="6"/>
</dbReference>
<dbReference type="InterPro" id="IPR001387">
    <property type="entry name" value="Cro/C1-type_HTH"/>
</dbReference>
<dbReference type="PANTHER" id="PTHR46558:SF11">
    <property type="entry name" value="HTH-TYPE TRANSCRIPTIONAL REGULATOR XRE"/>
    <property type="match status" value="1"/>
</dbReference>
<keyword evidence="1" id="KW-0238">DNA-binding</keyword>
<name>A0A0J6WUJ1_9FIRM</name>
<dbReference type="OrthoDB" id="9812960at2"/>
<dbReference type="SUPFAM" id="SSF47413">
    <property type="entry name" value="lambda repressor-like DNA-binding domains"/>
    <property type="match status" value="1"/>
</dbReference>
<dbReference type="InParanoid" id="A0A0J6WUJ1"/>
<sequence length="138" mass="15693">MNRIRKLRVDKGITQEELGKILNVQKAAVSKYELGKVTPSPDVLKKLSEYFNVSTDYLLCIDDTSTNSNTLPVLTPKDEREIARDLENMIESLKGSAAMGDVEDEEDKELLRASLETAMKLSKRIAKKKFTPKKYRKE</sequence>
<dbReference type="EMBL" id="LEKT01000008">
    <property type="protein sequence ID" value="KMO87205.1"/>
    <property type="molecule type" value="Genomic_DNA"/>
</dbReference>
<dbReference type="Pfam" id="PF01381">
    <property type="entry name" value="HTH_3"/>
    <property type="match status" value="1"/>
</dbReference>
<gene>
    <name evidence="3" type="ORF">AB840_04020</name>
</gene>
<dbReference type="CDD" id="cd00093">
    <property type="entry name" value="HTH_XRE"/>
    <property type="match status" value="1"/>
</dbReference>
<keyword evidence="4" id="KW-1185">Reference proteome</keyword>
<comment type="caution">
    <text evidence="3">The sequence shown here is derived from an EMBL/GenBank/DDBJ whole genome shotgun (WGS) entry which is preliminary data.</text>
</comment>
<protein>
    <submittedName>
        <fullName evidence="3">XRE family transcriptional regulator</fullName>
    </submittedName>
</protein>
<dbReference type="InterPro" id="IPR010982">
    <property type="entry name" value="Lambda_DNA-bd_dom_sf"/>
</dbReference>
<dbReference type="PANTHER" id="PTHR46558">
    <property type="entry name" value="TRACRIPTIONAL REGULATORY PROTEIN-RELATED-RELATED"/>
    <property type="match status" value="1"/>
</dbReference>
<evidence type="ECO:0000313" key="3">
    <source>
        <dbReference type="EMBL" id="KMO87205.1"/>
    </source>
</evidence>
<dbReference type="RefSeq" id="WP_048513548.1">
    <property type="nucleotide sequence ID" value="NZ_FUXD01000008.1"/>
</dbReference>
<dbReference type="PROSITE" id="PS50943">
    <property type="entry name" value="HTH_CROC1"/>
    <property type="match status" value="1"/>
</dbReference>
<proteinExistence type="predicted"/>
<evidence type="ECO:0000256" key="1">
    <source>
        <dbReference type="ARBA" id="ARBA00023125"/>
    </source>
</evidence>
<dbReference type="PATRIC" id="fig|1122219.3.peg.3106"/>
<feature type="domain" description="HTH cro/C1-type" evidence="2">
    <location>
        <begin position="4"/>
        <end position="58"/>
    </location>
</feature>
<dbReference type="Proteomes" id="UP000036503">
    <property type="component" value="Unassembled WGS sequence"/>
</dbReference>
<dbReference type="AlphaFoldDB" id="A0A0J6WUJ1"/>
<reference evidence="3 4" key="1">
    <citation type="submission" date="2015-06" db="EMBL/GenBank/DDBJ databases">
        <title>Draft genome sequence of beer spoilage bacterium Megasphaera cerevisiae type strain 20462.</title>
        <authorList>
            <person name="Kutumbaka K."/>
            <person name="Pasmowitz J."/>
            <person name="Mategko J."/>
            <person name="Reyes D."/>
            <person name="Friedrich A."/>
            <person name="Han S."/>
            <person name="Martens-Habbena W."/>
            <person name="Neal-McKinney J."/>
            <person name="Janagama H.K."/>
            <person name="Nadala C."/>
            <person name="Samadpour M."/>
        </authorList>
    </citation>
    <scope>NUCLEOTIDE SEQUENCE [LARGE SCALE GENOMIC DNA]</scope>
    <source>
        <strain evidence="3 4">DSM 20462</strain>
    </source>
</reference>
<dbReference type="Gene3D" id="1.10.260.40">
    <property type="entry name" value="lambda repressor-like DNA-binding domains"/>
    <property type="match status" value="1"/>
</dbReference>
<organism evidence="3 4">
    <name type="scientific">Megasphaera cerevisiae DSM 20462</name>
    <dbReference type="NCBI Taxonomy" id="1122219"/>
    <lineage>
        <taxon>Bacteria</taxon>
        <taxon>Bacillati</taxon>
        <taxon>Bacillota</taxon>
        <taxon>Negativicutes</taxon>
        <taxon>Veillonellales</taxon>
        <taxon>Veillonellaceae</taxon>
        <taxon>Megasphaera</taxon>
    </lineage>
</organism>
<dbReference type="GO" id="GO:0003677">
    <property type="term" value="F:DNA binding"/>
    <property type="evidence" value="ECO:0007669"/>
    <property type="project" value="UniProtKB-KW"/>
</dbReference>